<feature type="region of interest" description="Disordered" evidence="8">
    <location>
        <begin position="760"/>
        <end position="791"/>
    </location>
</feature>
<keyword evidence="2" id="KW-0813">Transport</keyword>
<evidence type="ECO:0000256" key="4">
    <source>
        <dbReference type="ARBA" id="ARBA00022989"/>
    </source>
</evidence>
<keyword evidence="5" id="KW-0406">Ion transport</keyword>
<gene>
    <name evidence="11" type="ORF">IMG5_203830</name>
</gene>
<keyword evidence="3 9" id="KW-0812">Transmembrane</keyword>
<dbReference type="SUPFAM" id="SSF81324">
    <property type="entry name" value="Voltage-gated potassium channels"/>
    <property type="match status" value="1"/>
</dbReference>
<evidence type="ECO:0000256" key="5">
    <source>
        <dbReference type="ARBA" id="ARBA00023065"/>
    </source>
</evidence>
<dbReference type="SMART" id="SM00100">
    <property type="entry name" value="cNMP"/>
    <property type="match status" value="1"/>
</dbReference>
<dbReference type="PANTHER" id="PTHR47823">
    <property type="entry name" value="ION_TRANS DOMAIN-CONTAINING PROTEIN"/>
    <property type="match status" value="1"/>
</dbReference>
<feature type="compositionally biased region" description="Basic and acidic residues" evidence="8">
    <location>
        <begin position="776"/>
        <end position="791"/>
    </location>
</feature>
<keyword evidence="6 9" id="KW-0472">Membrane</keyword>
<dbReference type="PANTHER" id="PTHR47823:SF9">
    <property type="entry name" value="CHROMOSOME UNDETERMINED SCAFFOLD_10, WHOLE GENOME SHOTGUN SEQUENCE"/>
    <property type="match status" value="1"/>
</dbReference>
<dbReference type="OrthoDB" id="417811at2759"/>
<keyword evidence="12" id="KW-1185">Reference proteome</keyword>
<feature type="transmembrane region" description="Helical" evidence="9">
    <location>
        <begin position="225"/>
        <end position="243"/>
    </location>
</feature>
<dbReference type="Pfam" id="PF00027">
    <property type="entry name" value="cNMP_binding"/>
    <property type="match status" value="1"/>
</dbReference>
<dbReference type="InterPro" id="IPR005821">
    <property type="entry name" value="Ion_trans_dom"/>
</dbReference>
<evidence type="ECO:0000256" key="3">
    <source>
        <dbReference type="ARBA" id="ARBA00022692"/>
    </source>
</evidence>
<sequence length="826" mass="98606">MANQQKKKVLKYNLYIYTKIYQSLCFEEFDKLKILNIIIEFFFLGDIVLRFFHEYKDHESQETVSDIRLIAKRYLKFWFWIDFTAILPFEYLVQSGPSLKLIRFFRMPKFLRLLEISKMDEILNQLLEQFSQKQKMTYLFLLRYLYKFLSFMLFAITLTYFVACIWYIVITSNIGDGKTLSFYEKFGLYNYPDSKRLIICCYFVMTTLATVGYGDFSPQTNFEKIIGIIIMILGIAFFSYIIGNFTDVLASQKKLGEGQKSSDLQRWITSLTKFNSKSLPQSLMQKIDCHFNYFWKHDRLCDLKIDDNYLQMMPKPIRKELLNYLFNDIFKLFRRFFHISDFRDSNFYYEIAFKLLPRKYNRGESILKQGDEFQEIYFILEGQVMFYFQYNGKKVSHILNRGSYFGDYNCFSGNCSEYNYVADAFVKVLAIPKHQIMKILQKYQSIQSIIEKYYKVEEQEDKQQSQVPQNLQDEKNYYQSLISKGFNSHIIDQNNSVDETLQIQKLYMEKMQQKSQIVMQNLNSFVLDLNIGFELKKFGNQIKVELNNAIQEIKNQKVQPQENLRNYIIQNLDKSGMPKQDVIFKFEFEIKQTNLQNFVLMWEWFSQETSKTERYDAQLIENWAKKDPNDDFKLKISADKPLLLSLYKHYINPMEIEIIGAKDLPVSNDKNYELCYVQYQFFDGTQVKTSGKLLKNTIKWQEKHVFLCGMMDQVELVEKISSSFLKLELHDKDEIIDTKIKQELALIDIEQKILEEKEKNKPQIEETGKGGKKVAKKDVKKDDEKRSSKERCCQEKRRCKSRTYKGRSLKQGSLEEQFWSFMLFFE</sequence>
<dbReference type="PRINTS" id="PR01463">
    <property type="entry name" value="EAGCHANLFMLY"/>
</dbReference>
<proteinExistence type="predicted"/>
<dbReference type="Gene3D" id="1.10.287.70">
    <property type="match status" value="1"/>
</dbReference>
<evidence type="ECO:0000256" key="6">
    <source>
        <dbReference type="ARBA" id="ARBA00023136"/>
    </source>
</evidence>
<comment type="subcellular location">
    <subcellularLocation>
        <location evidence="1">Membrane</location>
        <topology evidence="1">Multi-pass membrane protein</topology>
    </subcellularLocation>
</comment>
<dbReference type="GeneID" id="14903028"/>
<dbReference type="CDD" id="cd00030">
    <property type="entry name" value="C2"/>
    <property type="match status" value="1"/>
</dbReference>
<dbReference type="InterPro" id="IPR018490">
    <property type="entry name" value="cNMP-bd_dom_sf"/>
</dbReference>
<evidence type="ECO:0000313" key="11">
    <source>
        <dbReference type="EMBL" id="EGR26984.1"/>
    </source>
</evidence>
<dbReference type="InterPro" id="IPR000595">
    <property type="entry name" value="cNMP-bd_dom"/>
</dbReference>
<name>G0R6C2_ICHMU</name>
<keyword evidence="4 9" id="KW-1133">Transmembrane helix</keyword>
<evidence type="ECO:0000256" key="1">
    <source>
        <dbReference type="ARBA" id="ARBA00004141"/>
    </source>
</evidence>
<feature type="transmembrane region" description="Helical" evidence="9">
    <location>
        <begin position="144"/>
        <end position="169"/>
    </location>
</feature>
<dbReference type="Gene3D" id="2.60.120.10">
    <property type="entry name" value="Jelly Rolls"/>
    <property type="match status" value="1"/>
</dbReference>
<feature type="domain" description="Cyclic nucleotide-binding" evidence="10">
    <location>
        <begin position="339"/>
        <end position="440"/>
    </location>
</feature>
<evidence type="ECO:0000256" key="2">
    <source>
        <dbReference type="ARBA" id="ARBA00022448"/>
    </source>
</evidence>
<keyword evidence="7" id="KW-0407">Ion channel</keyword>
<evidence type="ECO:0000256" key="8">
    <source>
        <dbReference type="SAM" id="MobiDB-lite"/>
    </source>
</evidence>
<dbReference type="InterPro" id="IPR003938">
    <property type="entry name" value="K_chnl_volt-dep_EAG/ELK/ERG"/>
</dbReference>
<dbReference type="CDD" id="cd00038">
    <property type="entry name" value="CAP_ED"/>
    <property type="match status" value="1"/>
</dbReference>
<feature type="compositionally biased region" description="Basic and acidic residues" evidence="8">
    <location>
        <begin position="760"/>
        <end position="769"/>
    </location>
</feature>
<dbReference type="InterPro" id="IPR014710">
    <property type="entry name" value="RmlC-like_jellyroll"/>
</dbReference>
<dbReference type="STRING" id="857967.G0R6C2"/>
<evidence type="ECO:0000313" key="12">
    <source>
        <dbReference type="Proteomes" id="UP000008983"/>
    </source>
</evidence>
<dbReference type="InParanoid" id="G0R6C2"/>
<reference evidence="11 12" key="1">
    <citation type="submission" date="2011-07" db="EMBL/GenBank/DDBJ databases">
        <authorList>
            <person name="Coyne R."/>
            <person name="Brami D."/>
            <person name="Johnson J."/>
            <person name="Hostetler J."/>
            <person name="Hannick L."/>
            <person name="Clark T."/>
            <person name="Cassidy-Hanley D."/>
            <person name="Inman J."/>
        </authorList>
    </citation>
    <scope>NUCLEOTIDE SEQUENCE [LARGE SCALE GENOMIC DNA]</scope>
    <source>
        <strain evidence="11 12">G5</strain>
    </source>
</reference>
<dbReference type="EMBL" id="GL984395">
    <property type="protein sequence ID" value="EGR26984.1"/>
    <property type="molecule type" value="Genomic_DNA"/>
</dbReference>
<evidence type="ECO:0000259" key="10">
    <source>
        <dbReference type="PROSITE" id="PS50042"/>
    </source>
</evidence>
<evidence type="ECO:0000256" key="7">
    <source>
        <dbReference type="ARBA" id="ARBA00023303"/>
    </source>
</evidence>
<protein>
    <recommendedName>
        <fullName evidence="10">Cyclic nucleotide-binding domain-containing protein</fullName>
    </recommendedName>
</protein>
<dbReference type="PROSITE" id="PS50042">
    <property type="entry name" value="CNMP_BINDING_3"/>
    <property type="match status" value="1"/>
</dbReference>
<evidence type="ECO:0000256" key="9">
    <source>
        <dbReference type="SAM" id="Phobius"/>
    </source>
</evidence>
<dbReference type="RefSeq" id="XP_004023868.1">
    <property type="nucleotide sequence ID" value="XM_004023819.1"/>
</dbReference>
<dbReference type="Proteomes" id="UP000008983">
    <property type="component" value="Unassembled WGS sequence"/>
</dbReference>
<dbReference type="eggNOG" id="KOG0498">
    <property type="taxonomic scope" value="Eukaryota"/>
</dbReference>
<dbReference type="SUPFAM" id="SSF51206">
    <property type="entry name" value="cAMP-binding domain-like"/>
    <property type="match status" value="1"/>
</dbReference>
<dbReference type="AlphaFoldDB" id="G0R6C2"/>
<accession>G0R6C2</accession>
<organism evidence="11 12">
    <name type="scientific">Ichthyophthirius multifiliis</name>
    <name type="common">White spot disease agent</name>
    <name type="synonym">Ich</name>
    <dbReference type="NCBI Taxonomy" id="5932"/>
    <lineage>
        <taxon>Eukaryota</taxon>
        <taxon>Sar</taxon>
        <taxon>Alveolata</taxon>
        <taxon>Ciliophora</taxon>
        <taxon>Intramacronucleata</taxon>
        <taxon>Oligohymenophorea</taxon>
        <taxon>Hymenostomatida</taxon>
        <taxon>Ophryoglenina</taxon>
        <taxon>Ichthyophthirius</taxon>
    </lineage>
</organism>
<feature type="transmembrane region" description="Helical" evidence="9">
    <location>
        <begin position="196"/>
        <end position="213"/>
    </location>
</feature>
<dbReference type="OMA" id="ALTHCEL"/>
<dbReference type="Pfam" id="PF00520">
    <property type="entry name" value="Ion_trans"/>
    <property type="match status" value="1"/>
</dbReference>
<dbReference type="GO" id="GO:0016020">
    <property type="term" value="C:membrane"/>
    <property type="evidence" value="ECO:0007669"/>
    <property type="project" value="UniProtKB-SubCell"/>
</dbReference>
<dbReference type="GO" id="GO:0005249">
    <property type="term" value="F:voltage-gated potassium channel activity"/>
    <property type="evidence" value="ECO:0007669"/>
    <property type="project" value="InterPro"/>
</dbReference>